<feature type="region of interest" description="Disordered" evidence="1">
    <location>
        <begin position="374"/>
        <end position="396"/>
    </location>
</feature>
<feature type="compositionally biased region" description="Basic and acidic residues" evidence="1">
    <location>
        <begin position="224"/>
        <end position="235"/>
    </location>
</feature>
<organism evidence="3 4">
    <name type="scientific">Lentinus tigrinus ALCF2SS1-6</name>
    <dbReference type="NCBI Taxonomy" id="1328759"/>
    <lineage>
        <taxon>Eukaryota</taxon>
        <taxon>Fungi</taxon>
        <taxon>Dikarya</taxon>
        <taxon>Basidiomycota</taxon>
        <taxon>Agaricomycotina</taxon>
        <taxon>Agaricomycetes</taxon>
        <taxon>Polyporales</taxon>
        <taxon>Polyporaceae</taxon>
        <taxon>Lentinus</taxon>
    </lineage>
</organism>
<evidence type="ECO:0008006" key="5">
    <source>
        <dbReference type="Google" id="ProtNLM"/>
    </source>
</evidence>
<keyword evidence="2" id="KW-0472">Membrane</keyword>
<dbReference type="EMBL" id="ML122302">
    <property type="protein sequence ID" value="RPD54699.1"/>
    <property type="molecule type" value="Genomic_DNA"/>
</dbReference>
<reference evidence="3" key="1">
    <citation type="journal article" date="2018" name="Genome Biol. Evol.">
        <title>Genomics and development of Lentinus tigrinus, a white-rot wood-decaying mushroom with dimorphic fruiting bodies.</title>
        <authorList>
            <person name="Wu B."/>
            <person name="Xu Z."/>
            <person name="Knudson A."/>
            <person name="Carlson A."/>
            <person name="Chen N."/>
            <person name="Kovaka S."/>
            <person name="LaButti K."/>
            <person name="Lipzen A."/>
            <person name="Pennachio C."/>
            <person name="Riley R."/>
            <person name="Schakwitz W."/>
            <person name="Umezawa K."/>
            <person name="Ohm R.A."/>
            <person name="Grigoriev I.V."/>
            <person name="Nagy L.G."/>
            <person name="Gibbons J."/>
            <person name="Hibbett D."/>
        </authorList>
    </citation>
    <scope>NUCLEOTIDE SEQUENCE [LARGE SCALE GENOMIC DNA]</scope>
    <source>
        <strain evidence="3">ALCF2SS1-6</strain>
    </source>
</reference>
<accession>A0A5C2RUP6</accession>
<name>A0A5C2RUP6_9APHY</name>
<dbReference type="OrthoDB" id="5577209at2759"/>
<keyword evidence="2" id="KW-1133">Transmembrane helix</keyword>
<proteinExistence type="predicted"/>
<feature type="region of interest" description="Disordered" evidence="1">
    <location>
        <begin position="213"/>
        <end position="244"/>
    </location>
</feature>
<keyword evidence="4" id="KW-1185">Reference proteome</keyword>
<feature type="transmembrane region" description="Helical" evidence="2">
    <location>
        <begin position="31"/>
        <end position="52"/>
    </location>
</feature>
<dbReference type="Proteomes" id="UP000313359">
    <property type="component" value="Unassembled WGS sequence"/>
</dbReference>
<dbReference type="AlphaFoldDB" id="A0A5C2RUP6"/>
<protein>
    <recommendedName>
        <fullName evidence="5">CUE domain-containing protein</fullName>
    </recommendedName>
</protein>
<keyword evidence="2" id="KW-0812">Transmembrane</keyword>
<sequence length="433" mass="48753">MPQRFEFLNSITCHVVLPFCHLIVRLLLLDFVLLCFVIVFITQFLGDFFIFFRLSDYPCKIRRADDDRLLALEPSGRLRLVFAFSASMDAARGHGLDEWERLFLETKVALNTFHVLAEPAFEVIFDLLELPSGAGAYGLSPTPFLNRPLFADYQHAYDFSKTLPDVFRRPEDARTNLMKSSLRSRSEEVASRSREPGALKLILRSSGIQPDIVNLGRGPASKPPADDVKGKEMSRGRRRTLASDSVPGEHVDMTVAQVLELLSGQDPGWIRYLLSHDNNPYRGDAERLLAALLDAPAPKVEEFTYTKERRNSWDEENMDLAQVRIGKKSGDAEAVLEDRSFIEQMKADILRRAEEGKAIAFEDELDDADRVVVRDGHDSDDDQEGTEAEEGGRGTDAVRVGRFKDLDGRDWVIYFIPASDIEEEANGVLAIVT</sequence>
<gene>
    <name evidence="3" type="ORF">L227DRAFT_615892</name>
</gene>
<evidence type="ECO:0000313" key="4">
    <source>
        <dbReference type="Proteomes" id="UP000313359"/>
    </source>
</evidence>
<evidence type="ECO:0000313" key="3">
    <source>
        <dbReference type="EMBL" id="RPD54699.1"/>
    </source>
</evidence>
<evidence type="ECO:0000256" key="1">
    <source>
        <dbReference type="SAM" id="MobiDB-lite"/>
    </source>
</evidence>
<evidence type="ECO:0000256" key="2">
    <source>
        <dbReference type="SAM" id="Phobius"/>
    </source>
</evidence>
<feature type="compositionally biased region" description="Acidic residues" evidence="1">
    <location>
        <begin position="378"/>
        <end position="389"/>
    </location>
</feature>